<dbReference type="AlphaFoldDB" id="A0A061R7K1"/>
<feature type="non-terminal residue" evidence="2">
    <location>
        <position position="73"/>
    </location>
</feature>
<dbReference type="EMBL" id="GBEZ01020023">
    <property type="protein sequence ID" value="JAC66610.1"/>
    <property type="molecule type" value="Transcribed_RNA"/>
</dbReference>
<feature type="region of interest" description="Disordered" evidence="1">
    <location>
        <begin position="29"/>
        <end position="52"/>
    </location>
</feature>
<gene>
    <name evidence="2" type="ORF">TSPGSL018_13231</name>
</gene>
<feature type="non-terminal residue" evidence="2">
    <location>
        <position position="1"/>
    </location>
</feature>
<accession>A0A061R7K1</accession>
<evidence type="ECO:0000256" key="1">
    <source>
        <dbReference type="SAM" id="MobiDB-lite"/>
    </source>
</evidence>
<proteinExistence type="predicted"/>
<sequence>IFITPWGQAHCARLSLGFCPTSVGVGAVLKSGPEGSPQNSRQGTAPFPPSPCHSGIRCRPDTEWNGFLFMNAR</sequence>
<evidence type="ECO:0000313" key="2">
    <source>
        <dbReference type="EMBL" id="JAC66610.1"/>
    </source>
</evidence>
<organism evidence="2">
    <name type="scientific">Tetraselmis sp. GSL018</name>
    <dbReference type="NCBI Taxonomy" id="582737"/>
    <lineage>
        <taxon>Eukaryota</taxon>
        <taxon>Viridiplantae</taxon>
        <taxon>Chlorophyta</taxon>
        <taxon>core chlorophytes</taxon>
        <taxon>Chlorodendrophyceae</taxon>
        <taxon>Chlorodendrales</taxon>
        <taxon>Chlorodendraceae</taxon>
        <taxon>Tetraselmis</taxon>
    </lineage>
</organism>
<protein>
    <submittedName>
        <fullName evidence="2">Uncharacterized protein</fullName>
    </submittedName>
</protein>
<name>A0A061R7K1_9CHLO</name>
<reference evidence="2" key="1">
    <citation type="submission" date="2014-05" db="EMBL/GenBank/DDBJ databases">
        <title>The transcriptome of the halophilic microalga Tetraselmis sp. GSL018 isolated from the Great Salt Lake, Utah.</title>
        <authorList>
            <person name="Jinkerson R.E."/>
            <person name="D'Adamo S."/>
            <person name="Posewitz M.C."/>
        </authorList>
    </citation>
    <scope>NUCLEOTIDE SEQUENCE</scope>
    <source>
        <strain evidence="2">GSL018</strain>
    </source>
</reference>